<keyword evidence="3" id="KW-0808">Transferase</keyword>
<sequence length="216" mass="24371">MSNQIPLTSSLASLSIRLHSSLTYRFPASTVQSSIVSSDLLVFYKGLKFKTATIISSRISVPIVVEDDKAALASEHFLRNRALEVKIATPKEEMRAPSKKVTRIFVARFPPLVIEDEYRSHFDKFGEITDLYMPKDPSTKGIVELVSLLLQLLETIDHLLYPNPGSGMIHEQHLQFFHFLGIILGKAMFEGMLVDIPFATFLLSKLKQNLLHILMN</sequence>
<organism evidence="7 8">
    <name type="scientific">Lactuca virosa</name>
    <dbReference type="NCBI Taxonomy" id="75947"/>
    <lineage>
        <taxon>Eukaryota</taxon>
        <taxon>Viridiplantae</taxon>
        <taxon>Streptophyta</taxon>
        <taxon>Embryophyta</taxon>
        <taxon>Tracheophyta</taxon>
        <taxon>Spermatophyta</taxon>
        <taxon>Magnoliopsida</taxon>
        <taxon>eudicotyledons</taxon>
        <taxon>Gunneridae</taxon>
        <taxon>Pentapetalae</taxon>
        <taxon>asterids</taxon>
        <taxon>campanulids</taxon>
        <taxon>Asterales</taxon>
        <taxon>Asteraceae</taxon>
        <taxon>Cichorioideae</taxon>
        <taxon>Cichorieae</taxon>
        <taxon>Lactucinae</taxon>
        <taxon>Lactuca</taxon>
    </lineage>
</organism>
<dbReference type="GO" id="GO:0000209">
    <property type="term" value="P:protein polyubiquitination"/>
    <property type="evidence" value="ECO:0007669"/>
    <property type="project" value="InterPro"/>
</dbReference>
<dbReference type="GO" id="GO:0061630">
    <property type="term" value="F:ubiquitin protein ligase activity"/>
    <property type="evidence" value="ECO:0007669"/>
    <property type="project" value="UniProtKB-EC"/>
</dbReference>
<protein>
    <recommendedName>
        <fullName evidence="2">HECT-type E3 ubiquitin transferase</fullName>
        <ecNumber evidence="2">2.3.2.26</ecNumber>
    </recommendedName>
</protein>
<dbReference type="InterPro" id="IPR035983">
    <property type="entry name" value="Hect_E3_ubiquitin_ligase"/>
</dbReference>
<dbReference type="AlphaFoldDB" id="A0AAU9NRS0"/>
<gene>
    <name evidence="7" type="ORF">LVIROSA_LOCUS26699</name>
</gene>
<dbReference type="GO" id="GO:0006511">
    <property type="term" value="P:ubiquitin-dependent protein catabolic process"/>
    <property type="evidence" value="ECO:0007669"/>
    <property type="project" value="TreeGrafter"/>
</dbReference>
<evidence type="ECO:0000313" key="7">
    <source>
        <dbReference type="EMBL" id="CAH1440572.1"/>
    </source>
</evidence>
<dbReference type="SUPFAM" id="SSF56204">
    <property type="entry name" value="Hect, E3 ligase catalytic domain"/>
    <property type="match status" value="1"/>
</dbReference>
<dbReference type="PROSITE" id="PS50237">
    <property type="entry name" value="HECT"/>
    <property type="match status" value="1"/>
</dbReference>
<dbReference type="EMBL" id="CAKMRJ010005412">
    <property type="protein sequence ID" value="CAH1440572.1"/>
    <property type="molecule type" value="Genomic_DNA"/>
</dbReference>
<dbReference type="PANTHER" id="PTHR45700">
    <property type="entry name" value="UBIQUITIN-PROTEIN LIGASE E3C"/>
    <property type="match status" value="1"/>
</dbReference>
<dbReference type="GO" id="GO:0003676">
    <property type="term" value="F:nucleic acid binding"/>
    <property type="evidence" value="ECO:0007669"/>
    <property type="project" value="InterPro"/>
</dbReference>
<keyword evidence="8" id="KW-1185">Reference proteome</keyword>
<comment type="catalytic activity">
    <reaction evidence="1">
        <text>S-ubiquitinyl-[E2 ubiquitin-conjugating enzyme]-L-cysteine + [acceptor protein]-L-lysine = [E2 ubiquitin-conjugating enzyme]-L-cysteine + N(6)-ubiquitinyl-[acceptor protein]-L-lysine.</text>
        <dbReference type="EC" id="2.3.2.26"/>
    </reaction>
</comment>
<dbReference type="Proteomes" id="UP001157418">
    <property type="component" value="Unassembled WGS sequence"/>
</dbReference>
<dbReference type="Gene3D" id="3.30.70.330">
    <property type="match status" value="1"/>
</dbReference>
<evidence type="ECO:0000256" key="3">
    <source>
        <dbReference type="ARBA" id="ARBA00022679"/>
    </source>
</evidence>
<name>A0AAU9NRS0_9ASTR</name>
<evidence type="ECO:0000256" key="1">
    <source>
        <dbReference type="ARBA" id="ARBA00000885"/>
    </source>
</evidence>
<dbReference type="InterPro" id="IPR000569">
    <property type="entry name" value="HECT_dom"/>
</dbReference>
<keyword evidence="4 5" id="KW-0833">Ubl conjugation pathway</keyword>
<dbReference type="PANTHER" id="PTHR45700:SF6">
    <property type="entry name" value="E3 UBIQUITIN-PROTEIN LIGASE UPL6"/>
    <property type="match status" value="1"/>
</dbReference>
<evidence type="ECO:0000256" key="2">
    <source>
        <dbReference type="ARBA" id="ARBA00012485"/>
    </source>
</evidence>
<dbReference type="SUPFAM" id="SSF54928">
    <property type="entry name" value="RNA-binding domain, RBD"/>
    <property type="match status" value="1"/>
</dbReference>
<comment type="caution">
    <text evidence="5">Lacks conserved residue(s) required for the propagation of feature annotation.</text>
</comment>
<evidence type="ECO:0000313" key="8">
    <source>
        <dbReference type="Proteomes" id="UP001157418"/>
    </source>
</evidence>
<feature type="domain" description="HECT" evidence="6">
    <location>
        <begin position="141"/>
        <end position="216"/>
    </location>
</feature>
<comment type="caution">
    <text evidence="7">The sequence shown here is derived from an EMBL/GenBank/DDBJ whole genome shotgun (WGS) entry which is preliminary data.</text>
</comment>
<reference evidence="7 8" key="1">
    <citation type="submission" date="2022-01" db="EMBL/GenBank/DDBJ databases">
        <authorList>
            <person name="Xiong W."/>
            <person name="Schranz E."/>
        </authorList>
    </citation>
    <scope>NUCLEOTIDE SEQUENCE [LARGE SCALE GENOMIC DNA]</scope>
</reference>
<evidence type="ECO:0000259" key="6">
    <source>
        <dbReference type="PROSITE" id="PS50237"/>
    </source>
</evidence>
<dbReference type="InterPro" id="IPR044611">
    <property type="entry name" value="E3A/B/C-like"/>
</dbReference>
<dbReference type="Pfam" id="PF00632">
    <property type="entry name" value="HECT"/>
    <property type="match status" value="1"/>
</dbReference>
<dbReference type="InterPro" id="IPR012677">
    <property type="entry name" value="Nucleotide-bd_a/b_plait_sf"/>
</dbReference>
<dbReference type="EC" id="2.3.2.26" evidence="2"/>
<dbReference type="InterPro" id="IPR035979">
    <property type="entry name" value="RBD_domain_sf"/>
</dbReference>
<proteinExistence type="predicted"/>
<dbReference type="Gene3D" id="3.90.1750.10">
    <property type="entry name" value="Hect, E3 ligase catalytic domains"/>
    <property type="match status" value="1"/>
</dbReference>
<evidence type="ECO:0000256" key="5">
    <source>
        <dbReference type="PROSITE-ProRule" id="PRU00104"/>
    </source>
</evidence>
<evidence type="ECO:0000256" key="4">
    <source>
        <dbReference type="ARBA" id="ARBA00022786"/>
    </source>
</evidence>
<accession>A0AAU9NRS0</accession>